<accession>A0AAU9PK98</accession>
<evidence type="ECO:0000313" key="1">
    <source>
        <dbReference type="EMBL" id="CAH1450126.1"/>
    </source>
</evidence>
<reference evidence="1 2" key="1">
    <citation type="submission" date="2022-01" db="EMBL/GenBank/DDBJ databases">
        <authorList>
            <person name="Xiong W."/>
            <person name="Schranz E."/>
        </authorList>
    </citation>
    <scope>NUCLEOTIDE SEQUENCE [LARGE SCALE GENOMIC DNA]</scope>
</reference>
<dbReference type="Proteomes" id="UP001157418">
    <property type="component" value="Unassembled WGS sequence"/>
</dbReference>
<dbReference type="EMBL" id="CAKMRJ010005634">
    <property type="protein sequence ID" value="CAH1450126.1"/>
    <property type="molecule type" value="Genomic_DNA"/>
</dbReference>
<comment type="caution">
    <text evidence="1">The sequence shown here is derived from an EMBL/GenBank/DDBJ whole genome shotgun (WGS) entry which is preliminary data.</text>
</comment>
<dbReference type="AlphaFoldDB" id="A0AAU9PK98"/>
<organism evidence="1 2">
    <name type="scientific">Lactuca virosa</name>
    <dbReference type="NCBI Taxonomy" id="75947"/>
    <lineage>
        <taxon>Eukaryota</taxon>
        <taxon>Viridiplantae</taxon>
        <taxon>Streptophyta</taxon>
        <taxon>Embryophyta</taxon>
        <taxon>Tracheophyta</taxon>
        <taxon>Spermatophyta</taxon>
        <taxon>Magnoliopsida</taxon>
        <taxon>eudicotyledons</taxon>
        <taxon>Gunneridae</taxon>
        <taxon>Pentapetalae</taxon>
        <taxon>asterids</taxon>
        <taxon>campanulids</taxon>
        <taxon>Asterales</taxon>
        <taxon>Asteraceae</taxon>
        <taxon>Cichorioideae</taxon>
        <taxon>Cichorieae</taxon>
        <taxon>Lactucinae</taxon>
        <taxon>Lactuca</taxon>
    </lineage>
</organism>
<evidence type="ECO:0008006" key="3">
    <source>
        <dbReference type="Google" id="ProtNLM"/>
    </source>
</evidence>
<gene>
    <name evidence="1" type="ORF">LVIROSA_LOCUS35564</name>
</gene>
<protein>
    <recommendedName>
        <fullName evidence="3">F-box associated domain-containing protein</fullName>
    </recommendedName>
</protein>
<evidence type="ECO:0000313" key="2">
    <source>
        <dbReference type="Proteomes" id="UP001157418"/>
    </source>
</evidence>
<name>A0AAU9PK98_9ASTR</name>
<keyword evidence="2" id="KW-1185">Reference proteome</keyword>
<dbReference type="PANTHER" id="PTHR45463">
    <property type="entry name" value="OS09G0392200 PROTEIN"/>
    <property type="match status" value="1"/>
</dbReference>
<dbReference type="PANTHER" id="PTHR45463:SF8">
    <property type="entry name" value="OS09G0392200 PROTEIN"/>
    <property type="match status" value="1"/>
</dbReference>
<sequence>MTRNQNHDDASSVKRIKSCDPWSDPNHDVLFLVMMQLGVFDFLAFSRVFVRVILVHSPPISGWVFLVLNKKTNEIWFSIASKRVWTLVSASFLIHDLYAFKGKIYVLNSAYGLYEMLLYPNPNLTLLKTKDFPELDDSSLLEFANSPENLYVINRNSQHPYKIHELDFGKMKWASLEKRTEEYALFLGNWKHHAVAIPESWVGISSQYRRLKYVRTNKGGKSKLYYASMWYFFHDFLDANLIHE</sequence>
<proteinExistence type="predicted"/>